<keyword evidence="2" id="KW-1185">Reference proteome</keyword>
<protein>
    <submittedName>
        <fullName evidence="1">Uncharacterized protein</fullName>
    </submittedName>
</protein>
<evidence type="ECO:0000313" key="1">
    <source>
        <dbReference type="EMBL" id="CAI6339071.1"/>
    </source>
</evidence>
<name>A0A9W4UQD1_9PLEO</name>
<dbReference type="EMBL" id="CAOQHR010000008">
    <property type="protein sequence ID" value="CAI6339071.1"/>
    <property type="molecule type" value="Genomic_DNA"/>
</dbReference>
<reference evidence="1" key="1">
    <citation type="submission" date="2023-01" db="EMBL/GenBank/DDBJ databases">
        <authorList>
            <person name="Van Ghelder C."/>
            <person name="Rancurel C."/>
        </authorList>
    </citation>
    <scope>NUCLEOTIDE SEQUENCE</scope>
    <source>
        <strain evidence="1">CNCM I-4278</strain>
    </source>
</reference>
<evidence type="ECO:0000313" key="2">
    <source>
        <dbReference type="Proteomes" id="UP001152607"/>
    </source>
</evidence>
<accession>A0A9W4UQD1</accession>
<sequence>MGAESIEAMVEHSMANSHIIFCYRVQIGLQQSGQYSNGCVDLFTRIPPVRSQCQVVRGLKSGMDGATVEFWKRFTYHIDRSDRIRTSIYIYSTSDKSMRNRPNMITHIEQML</sequence>
<dbReference type="AlphaFoldDB" id="A0A9W4UQD1"/>
<gene>
    <name evidence="1" type="ORF">PDIGIT_LOCUS12210</name>
</gene>
<comment type="caution">
    <text evidence="1">The sequence shown here is derived from an EMBL/GenBank/DDBJ whole genome shotgun (WGS) entry which is preliminary data.</text>
</comment>
<organism evidence="1 2">
    <name type="scientific">Periconia digitata</name>
    <dbReference type="NCBI Taxonomy" id="1303443"/>
    <lineage>
        <taxon>Eukaryota</taxon>
        <taxon>Fungi</taxon>
        <taxon>Dikarya</taxon>
        <taxon>Ascomycota</taxon>
        <taxon>Pezizomycotina</taxon>
        <taxon>Dothideomycetes</taxon>
        <taxon>Pleosporomycetidae</taxon>
        <taxon>Pleosporales</taxon>
        <taxon>Massarineae</taxon>
        <taxon>Periconiaceae</taxon>
        <taxon>Periconia</taxon>
    </lineage>
</organism>
<dbReference type="Proteomes" id="UP001152607">
    <property type="component" value="Unassembled WGS sequence"/>
</dbReference>
<proteinExistence type="predicted"/>